<sequence>MRAESAHWWIGLDAWIIQDGNYGDFSSGDRAEFALEFFPMGDVLPRDSSSISAVHLGDDVYDIVARVVHTDHRAWVADFGLRAYNQSRLPAGLEVGSMIGARVGLGVDPFTYFERLSKDGRFPDLVYTWDVVGIQQVMARWVLRGKTWNRDEASMHVEELARTNAWTDDGSHGSYLLECALRAMPPKRTSSTAIT</sequence>
<dbReference type="RefSeq" id="WP_089774258.1">
    <property type="nucleotide sequence ID" value="NZ_FNTX01000002.1"/>
</dbReference>
<gene>
    <name evidence="1" type="ORF">SAMN04488554_3474</name>
</gene>
<organism evidence="1 2">
    <name type="scientific">Ruania alba</name>
    <dbReference type="NCBI Taxonomy" id="648782"/>
    <lineage>
        <taxon>Bacteria</taxon>
        <taxon>Bacillati</taxon>
        <taxon>Actinomycetota</taxon>
        <taxon>Actinomycetes</taxon>
        <taxon>Micrococcales</taxon>
        <taxon>Ruaniaceae</taxon>
        <taxon>Ruania</taxon>
    </lineage>
</organism>
<proteinExistence type="predicted"/>
<dbReference type="OrthoDB" id="9135061at2"/>
<name>A0A1H5ML52_9MICO</name>
<accession>A0A1H5ML52</accession>
<dbReference type="EMBL" id="FNTX01000002">
    <property type="protein sequence ID" value="SEE90105.1"/>
    <property type="molecule type" value="Genomic_DNA"/>
</dbReference>
<keyword evidence="2" id="KW-1185">Reference proteome</keyword>
<protein>
    <submittedName>
        <fullName evidence="1">Uncharacterized protein</fullName>
    </submittedName>
</protein>
<reference evidence="2" key="1">
    <citation type="submission" date="2016-10" db="EMBL/GenBank/DDBJ databases">
        <authorList>
            <person name="Varghese N."/>
            <person name="Submissions S."/>
        </authorList>
    </citation>
    <scope>NUCLEOTIDE SEQUENCE [LARGE SCALE GENOMIC DNA]</scope>
    <source>
        <strain evidence="2">DSM 21368</strain>
    </source>
</reference>
<evidence type="ECO:0000313" key="1">
    <source>
        <dbReference type="EMBL" id="SEE90105.1"/>
    </source>
</evidence>
<dbReference type="AlphaFoldDB" id="A0A1H5ML52"/>
<evidence type="ECO:0000313" key="2">
    <source>
        <dbReference type="Proteomes" id="UP000199220"/>
    </source>
</evidence>
<dbReference type="Proteomes" id="UP000199220">
    <property type="component" value="Unassembled WGS sequence"/>
</dbReference>